<keyword evidence="4" id="KW-0145">Chemotaxis</keyword>
<evidence type="ECO:0000256" key="9">
    <source>
        <dbReference type="ARBA" id="ARBA00029447"/>
    </source>
</evidence>
<dbReference type="SMART" id="SM00304">
    <property type="entry name" value="HAMP"/>
    <property type="match status" value="1"/>
</dbReference>
<dbReference type="SMART" id="SM00283">
    <property type="entry name" value="MA"/>
    <property type="match status" value="1"/>
</dbReference>
<proteinExistence type="inferred from homology"/>
<dbReference type="InterPro" id="IPR029151">
    <property type="entry name" value="Sensor-like_sf"/>
</dbReference>
<evidence type="ECO:0000313" key="14">
    <source>
        <dbReference type="EMBL" id="MFC5604688.1"/>
    </source>
</evidence>
<dbReference type="PROSITE" id="PS50885">
    <property type="entry name" value="HAMP"/>
    <property type="match status" value="1"/>
</dbReference>
<dbReference type="InterPro" id="IPR004089">
    <property type="entry name" value="MCPsignal_dom"/>
</dbReference>
<accession>A0ABW0U3H1</accession>
<feature type="domain" description="Methyl-accepting transducer" evidence="12">
    <location>
        <begin position="379"/>
        <end position="629"/>
    </location>
</feature>
<keyword evidence="15" id="KW-1185">Reference proteome</keyword>
<evidence type="ECO:0000256" key="3">
    <source>
        <dbReference type="ARBA" id="ARBA00022481"/>
    </source>
</evidence>
<keyword evidence="6 11" id="KW-1133">Transmembrane helix</keyword>
<feature type="domain" description="HAMP" evidence="13">
    <location>
        <begin position="308"/>
        <end position="360"/>
    </location>
</feature>
<feature type="transmembrane region" description="Helical" evidence="11">
    <location>
        <begin position="286"/>
        <end position="307"/>
    </location>
</feature>
<dbReference type="SUPFAM" id="SSF58104">
    <property type="entry name" value="Methyl-accepting chemotaxis protein (MCP) signaling domain"/>
    <property type="match status" value="1"/>
</dbReference>
<keyword evidence="5 11" id="KW-0812">Transmembrane</keyword>
<comment type="caution">
    <text evidence="14">The sequence shown here is derived from an EMBL/GenBank/DDBJ whole genome shotgun (WGS) entry which is preliminary data.</text>
</comment>
<comment type="similarity">
    <text evidence="9">Belongs to the methyl-accepting chemotaxis (MCP) protein family.</text>
</comment>
<dbReference type="Proteomes" id="UP001596071">
    <property type="component" value="Unassembled WGS sequence"/>
</dbReference>
<sequence>MFKSIKTKILVTVSVLFIIGMTLMTVLSSLHVKDKTRENLIMQSEVLVHEIGSFVENFIDLHEKGLTQLANSSHVTDFADADGNFEEYITAMEQEFYSFLALYDNTSMLYFALPSTEMLTVPNANLGSDYNPTEYEWYQEAAAKPDKVYWTEPHIDRATGEYTISAIKAVQKNGELVGVLGLDIRMDKLAATVSNKDIGHNGYIALFDAEGTAMVHPESAGENIINLPYVAEMYDYQSGSERREIQYTHDGVSWVNTFATVSSLGWKVAAIYDTKEIDLLANSMRFGMIIIAGAILVLLIAVLYPIINRTVKPIGKLKTLMQAVSNGDLTVRSSIKTKDEIGELGNYFNKMIEDTNAVIAVVNQSAEEVHTRSESLSATAEETNASSNEVAHAVGEIANGASRSAEDAEAVTEQAELLGRDINGIEGKAAQMLELATMASGMNSSGQMQMNELKQSFGDWEIEMRSMADVIGTLEERVKAIGGVMETITEISSQTNLLALNASIEAARAGEHGKGFAVVAEEVRKLAEQSARSTEEVKTTVIELQEGAKQVSQQMIDTRENFRKQGHVVNDTEATFDKLTEVMSDMESSINSIYEDIQKVAVYKDEVSETIQTMAATSQETAAACEEVSASSDEQLRAIQTVTEAAETLTELSEELSKTVNRFTF</sequence>
<dbReference type="CDD" id="cd12912">
    <property type="entry name" value="PDC2_MCP_like"/>
    <property type="match status" value="1"/>
</dbReference>
<evidence type="ECO:0000256" key="4">
    <source>
        <dbReference type="ARBA" id="ARBA00022500"/>
    </source>
</evidence>
<dbReference type="Gene3D" id="1.10.287.950">
    <property type="entry name" value="Methyl-accepting chemotaxis protein"/>
    <property type="match status" value="1"/>
</dbReference>
<dbReference type="Pfam" id="PF02743">
    <property type="entry name" value="dCache_1"/>
    <property type="match status" value="1"/>
</dbReference>
<evidence type="ECO:0000313" key="15">
    <source>
        <dbReference type="Proteomes" id="UP001596071"/>
    </source>
</evidence>
<dbReference type="PROSITE" id="PS50111">
    <property type="entry name" value="CHEMOTAXIS_TRANSDUC_2"/>
    <property type="match status" value="1"/>
</dbReference>
<evidence type="ECO:0000256" key="7">
    <source>
        <dbReference type="ARBA" id="ARBA00023136"/>
    </source>
</evidence>
<dbReference type="EMBL" id="JBHSNP010000028">
    <property type="protein sequence ID" value="MFC5604688.1"/>
    <property type="molecule type" value="Genomic_DNA"/>
</dbReference>
<evidence type="ECO:0000256" key="8">
    <source>
        <dbReference type="ARBA" id="ARBA00023224"/>
    </source>
</evidence>
<dbReference type="Pfam" id="PF00672">
    <property type="entry name" value="HAMP"/>
    <property type="match status" value="1"/>
</dbReference>
<name>A0ABW0U3H1_9BACL</name>
<evidence type="ECO:0000256" key="1">
    <source>
        <dbReference type="ARBA" id="ARBA00004651"/>
    </source>
</evidence>
<protein>
    <submittedName>
        <fullName evidence="14">Methyl-accepting chemotaxis protein</fullName>
    </submittedName>
</protein>
<dbReference type="CDD" id="cd06225">
    <property type="entry name" value="HAMP"/>
    <property type="match status" value="1"/>
</dbReference>
<dbReference type="CDD" id="cd12913">
    <property type="entry name" value="PDC1_MCP_like"/>
    <property type="match status" value="1"/>
</dbReference>
<organism evidence="14 15">
    <name type="scientific">Sporosarcina koreensis</name>
    <dbReference type="NCBI Taxonomy" id="334735"/>
    <lineage>
        <taxon>Bacteria</taxon>
        <taxon>Bacillati</taxon>
        <taxon>Bacillota</taxon>
        <taxon>Bacilli</taxon>
        <taxon>Bacillales</taxon>
        <taxon>Caryophanaceae</taxon>
        <taxon>Sporosarcina</taxon>
    </lineage>
</organism>
<dbReference type="PANTHER" id="PTHR32089">
    <property type="entry name" value="METHYL-ACCEPTING CHEMOTAXIS PROTEIN MCPB"/>
    <property type="match status" value="1"/>
</dbReference>
<keyword evidence="8 10" id="KW-0807">Transducer</keyword>
<evidence type="ECO:0000256" key="2">
    <source>
        <dbReference type="ARBA" id="ARBA00022475"/>
    </source>
</evidence>
<evidence type="ECO:0000259" key="13">
    <source>
        <dbReference type="PROSITE" id="PS50885"/>
    </source>
</evidence>
<dbReference type="InterPro" id="IPR003660">
    <property type="entry name" value="HAMP_dom"/>
</dbReference>
<dbReference type="InterPro" id="IPR033479">
    <property type="entry name" value="dCache_1"/>
</dbReference>
<dbReference type="SUPFAM" id="SSF103190">
    <property type="entry name" value="Sensory domain-like"/>
    <property type="match status" value="1"/>
</dbReference>
<evidence type="ECO:0000256" key="10">
    <source>
        <dbReference type="PROSITE-ProRule" id="PRU00284"/>
    </source>
</evidence>
<gene>
    <name evidence="14" type="ORF">ACFPTP_15745</name>
</gene>
<evidence type="ECO:0000256" key="5">
    <source>
        <dbReference type="ARBA" id="ARBA00022692"/>
    </source>
</evidence>
<dbReference type="Pfam" id="PF00015">
    <property type="entry name" value="MCPsignal"/>
    <property type="match status" value="1"/>
</dbReference>
<keyword evidence="7 11" id="KW-0472">Membrane</keyword>
<keyword evidence="2" id="KW-1003">Cell membrane</keyword>
<dbReference type="RefSeq" id="WP_381446706.1">
    <property type="nucleotide sequence ID" value="NZ_JBHSNP010000028.1"/>
</dbReference>
<dbReference type="PANTHER" id="PTHR32089:SF114">
    <property type="entry name" value="METHYL-ACCEPTING CHEMOTAXIS PROTEIN MCPB"/>
    <property type="match status" value="1"/>
</dbReference>
<evidence type="ECO:0000259" key="12">
    <source>
        <dbReference type="PROSITE" id="PS50111"/>
    </source>
</evidence>
<keyword evidence="3" id="KW-0488">Methylation</keyword>
<reference evidence="15" key="1">
    <citation type="journal article" date="2019" name="Int. J. Syst. Evol. Microbiol.">
        <title>The Global Catalogue of Microorganisms (GCM) 10K type strain sequencing project: providing services to taxonomists for standard genome sequencing and annotation.</title>
        <authorList>
            <consortium name="The Broad Institute Genomics Platform"/>
            <consortium name="The Broad Institute Genome Sequencing Center for Infectious Disease"/>
            <person name="Wu L."/>
            <person name="Ma J."/>
        </authorList>
    </citation>
    <scope>NUCLEOTIDE SEQUENCE [LARGE SCALE GENOMIC DNA]</scope>
    <source>
        <strain evidence="15">KACC 11299</strain>
    </source>
</reference>
<evidence type="ECO:0000256" key="6">
    <source>
        <dbReference type="ARBA" id="ARBA00022989"/>
    </source>
</evidence>
<comment type="subcellular location">
    <subcellularLocation>
        <location evidence="1">Cell membrane</location>
        <topology evidence="1">Multi-pass membrane protein</topology>
    </subcellularLocation>
</comment>
<evidence type="ECO:0000256" key="11">
    <source>
        <dbReference type="SAM" id="Phobius"/>
    </source>
</evidence>
<dbReference type="Gene3D" id="3.30.450.20">
    <property type="entry name" value="PAS domain"/>
    <property type="match status" value="1"/>
</dbReference>